<dbReference type="Gene3D" id="3.40.50.10490">
    <property type="entry name" value="Glucose-6-phosphate isomerase like protein, domain 1"/>
    <property type="match status" value="2"/>
</dbReference>
<dbReference type="STRING" id="1618436.UV59_C0023G0009"/>
<dbReference type="GO" id="GO:0004476">
    <property type="term" value="F:mannose-6-phosphate isomerase activity"/>
    <property type="evidence" value="ECO:0007669"/>
    <property type="project" value="InterPro"/>
</dbReference>
<protein>
    <submittedName>
        <fullName evidence="4">Bifunctional phosphoglucose/phosphomannose isomerase</fullName>
    </submittedName>
</protein>
<sequence>MTDLNNRKQIAAIDKANALGSIEQLPEQCEQALNECSEITLPDDYPTVSNVVVTGMGASWLGAHIMQGLLADRLTKPLLVLHDYQVPEYVSGKTLVIASSYSGTTEETISAMGEAQDRDAKVITISTGGDLAKFATANQLPHYTYIPIHNPAHSPRLGLGYSIVAQMVLLSKIGLVSITSQEITDMIIQLKKRVAELTIESPDNPAKQMAREAMNFMPIVAAGTFLLGNAHAWANQFNETAKTFSTYMQIPELNHHLMEGLAHPVEVQKLKFLFLESDLYDERVKKRFSVTKEVVEQNKITHFTYQPKGGTKLIQAFDTLLFGSFVTFYLAMLNGVDPAPNPYVDYFKKRLKEI</sequence>
<dbReference type="PATRIC" id="fig|1618436.3.peg.1093"/>
<proteinExistence type="inferred from homology"/>
<gene>
    <name evidence="4" type="ORF">UV59_C0023G0009</name>
</gene>
<evidence type="ECO:0000256" key="2">
    <source>
        <dbReference type="ARBA" id="ARBA00023235"/>
    </source>
</evidence>
<dbReference type="AlphaFoldDB" id="A0A0G1CET1"/>
<dbReference type="PROSITE" id="PS51464">
    <property type="entry name" value="SIS"/>
    <property type="match status" value="1"/>
</dbReference>
<evidence type="ECO:0000259" key="3">
    <source>
        <dbReference type="PROSITE" id="PS51464"/>
    </source>
</evidence>
<accession>A0A0G1CET1</accession>
<dbReference type="GO" id="GO:0004347">
    <property type="term" value="F:glucose-6-phosphate isomerase activity"/>
    <property type="evidence" value="ECO:0007669"/>
    <property type="project" value="InterPro"/>
</dbReference>
<reference evidence="4 5" key="1">
    <citation type="journal article" date="2015" name="Nature">
        <title>rRNA introns, odd ribosomes, and small enigmatic genomes across a large radiation of phyla.</title>
        <authorList>
            <person name="Brown C.T."/>
            <person name="Hug L.A."/>
            <person name="Thomas B.C."/>
            <person name="Sharon I."/>
            <person name="Castelle C.J."/>
            <person name="Singh A."/>
            <person name="Wilkins M.J."/>
            <person name="Williams K.H."/>
            <person name="Banfield J.F."/>
        </authorList>
    </citation>
    <scope>NUCLEOTIDE SEQUENCE [LARGE SCALE GENOMIC DNA]</scope>
</reference>
<evidence type="ECO:0000256" key="1">
    <source>
        <dbReference type="ARBA" id="ARBA00010523"/>
    </source>
</evidence>
<dbReference type="EMBL" id="LCFB01000023">
    <property type="protein sequence ID" value="KKS84255.1"/>
    <property type="molecule type" value="Genomic_DNA"/>
</dbReference>
<dbReference type="InterPro" id="IPR001347">
    <property type="entry name" value="SIS_dom"/>
</dbReference>
<dbReference type="CDD" id="cd05637">
    <property type="entry name" value="SIS_PGI_PMI_2"/>
    <property type="match status" value="1"/>
</dbReference>
<name>A0A0G1CET1_9BACT</name>
<dbReference type="InterPro" id="IPR046348">
    <property type="entry name" value="SIS_dom_sf"/>
</dbReference>
<evidence type="ECO:0000313" key="4">
    <source>
        <dbReference type="EMBL" id="KKS84255.1"/>
    </source>
</evidence>
<dbReference type="GO" id="GO:0097367">
    <property type="term" value="F:carbohydrate derivative binding"/>
    <property type="evidence" value="ECO:0007669"/>
    <property type="project" value="InterPro"/>
</dbReference>
<dbReference type="InterPro" id="IPR019490">
    <property type="entry name" value="Glu6P/Mann6P_isomerase_C"/>
</dbReference>
<organism evidence="4 5">
    <name type="scientific">Candidatus Gottesmanbacteria bacterium GW2011_GWA1_43_11</name>
    <dbReference type="NCBI Taxonomy" id="1618436"/>
    <lineage>
        <taxon>Bacteria</taxon>
        <taxon>Candidatus Gottesmaniibacteriota</taxon>
    </lineage>
</organism>
<comment type="caution">
    <text evidence="4">The sequence shown here is derived from an EMBL/GenBank/DDBJ whole genome shotgun (WGS) entry which is preliminary data.</text>
</comment>
<dbReference type="SUPFAM" id="SSF53697">
    <property type="entry name" value="SIS domain"/>
    <property type="match status" value="1"/>
</dbReference>
<evidence type="ECO:0000313" key="5">
    <source>
        <dbReference type="Proteomes" id="UP000034543"/>
    </source>
</evidence>
<dbReference type="Proteomes" id="UP000034543">
    <property type="component" value="Unassembled WGS sequence"/>
</dbReference>
<comment type="similarity">
    <text evidence="1">Belongs to the PGI/PMI family.</text>
</comment>
<feature type="domain" description="SIS" evidence="3">
    <location>
        <begin position="41"/>
        <end position="183"/>
    </location>
</feature>
<dbReference type="GO" id="GO:0005975">
    <property type="term" value="P:carbohydrate metabolic process"/>
    <property type="evidence" value="ECO:0007669"/>
    <property type="project" value="InterPro"/>
</dbReference>
<keyword evidence="2 4" id="KW-0413">Isomerase</keyword>
<dbReference type="Pfam" id="PF10432">
    <property type="entry name" value="bact-PGI_C"/>
    <property type="match status" value="1"/>
</dbReference>
<dbReference type="GO" id="GO:1901135">
    <property type="term" value="P:carbohydrate derivative metabolic process"/>
    <property type="evidence" value="ECO:0007669"/>
    <property type="project" value="InterPro"/>
</dbReference>